<name>A0A8K0NQ78_9TREE</name>
<dbReference type="GO" id="GO:0016491">
    <property type="term" value="F:oxidoreductase activity"/>
    <property type="evidence" value="ECO:0007669"/>
    <property type="project" value="UniProtKB-KW"/>
</dbReference>
<dbReference type="Gene3D" id="3.40.50.720">
    <property type="entry name" value="NAD(P)-binding Rossmann-like Domain"/>
    <property type="match status" value="1"/>
</dbReference>
<dbReference type="Pfam" id="PF05368">
    <property type="entry name" value="NmrA"/>
    <property type="match status" value="1"/>
</dbReference>
<dbReference type="InterPro" id="IPR008030">
    <property type="entry name" value="NmrA-like"/>
</dbReference>
<evidence type="ECO:0000313" key="6">
    <source>
        <dbReference type="Proteomes" id="UP000812966"/>
    </source>
</evidence>
<evidence type="ECO:0000259" key="4">
    <source>
        <dbReference type="Pfam" id="PF05368"/>
    </source>
</evidence>
<dbReference type="InterPro" id="IPR051609">
    <property type="entry name" value="NmrA/Isoflavone_reductase-like"/>
</dbReference>
<keyword evidence="2" id="KW-0521">NADP</keyword>
<feature type="domain" description="NmrA-like" evidence="4">
    <location>
        <begin position="9"/>
        <end position="214"/>
    </location>
</feature>
<dbReference type="EMBL" id="JABELV010000017">
    <property type="protein sequence ID" value="KAG7566997.1"/>
    <property type="molecule type" value="Genomic_DNA"/>
</dbReference>
<keyword evidence="3" id="KW-0560">Oxidoreductase</keyword>
<reference evidence="5" key="1">
    <citation type="submission" date="2020-04" db="EMBL/GenBank/DDBJ databases">
        <title>Analysis of mating type loci in Filobasidium floriforme.</title>
        <authorList>
            <person name="Nowrousian M."/>
        </authorList>
    </citation>
    <scope>NUCLEOTIDE SEQUENCE</scope>
    <source>
        <strain evidence="5">CBS 6242</strain>
    </source>
</reference>
<protein>
    <recommendedName>
        <fullName evidence="4">NmrA-like domain-containing protein</fullName>
    </recommendedName>
</protein>
<sequence>MNEEGPETETNLSDAAEKSRVTRRFVPAIWGCKCQPEVAKWSPFIADRIKVLEALESTSLEWTAVHNGYFADYFVGPRIPTEFDRNLFPGIDTQNNIAAIPGSGDVHAVFTHTADVAKFAVALLGSEDKWEKESNIVGQRITLNELVKKLEHVKGEKFSVSYDPVDKLEKGEITELPCHKEAYGYFPKEALQGMFSSFGLMFERGVFEVDMGRTLNKKFPEVHARSVDELIAEGWGAGK</sequence>
<dbReference type="PANTHER" id="PTHR47706">
    <property type="entry name" value="NMRA-LIKE FAMILY PROTEIN"/>
    <property type="match status" value="1"/>
</dbReference>
<dbReference type="Proteomes" id="UP000812966">
    <property type="component" value="Unassembled WGS sequence"/>
</dbReference>
<dbReference type="SUPFAM" id="SSF51735">
    <property type="entry name" value="NAD(P)-binding Rossmann-fold domains"/>
    <property type="match status" value="1"/>
</dbReference>
<accession>A0A8K0NQ78</accession>
<comment type="caution">
    <text evidence="5">The sequence shown here is derived from an EMBL/GenBank/DDBJ whole genome shotgun (WGS) entry which is preliminary data.</text>
</comment>
<dbReference type="PANTHER" id="PTHR47706:SF4">
    <property type="entry name" value="NMRA-LIKE DOMAIN-CONTAINING PROTEIN"/>
    <property type="match status" value="1"/>
</dbReference>
<gene>
    <name evidence="5" type="ORF">FFLO_01256</name>
</gene>
<evidence type="ECO:0000256" key="1">
    <source>
        <dbReference type="ARBA" id="ARBA00005725"/>
    </source>
</evidence>
<dbReference type="InterPro" id="IPR036291">
    <property type="entry name" value="NAD(P)-bd_dom_sf"/>
</dbReference>
<organism evidence="5 6">
    <name type="scientific">Filobasidium floriforme</name>
    <dbReference type="NCBI Taxonomy" id="5210"/>
    <lineage>
        <taxon>Eukaryota</taxon>
        <taxon>Fungi</taxon>
        <taxon>Dikarya</taxon>
        <taxon>Basidiomycota</taxon>
        <taxon>Agaricomycotina</taxon>
        <taxon>Tremellomycetes</taxon>
        <taxon>Filobasidiales</taxon>
        <taxon>Filobasidiaceae</taxon>
        <taxon>Filobasidium</taxon>
    </lineage>
</organism>
<evidence type="ECO:0000256" key="2">
    <source>
        <dbReference type="ARBA" id="ARBA00022857"/>
    </source>
</evidence>
<evidence type="ECO:0000256" key="3">
    <source>
        <dbReference type="ARBA" id="ARBA00023002"/>
    </source>
</evidence>
<keyword evidence="6" id="KW-1185">Reference proteome</keyword>
<evidence type="ECO:0000313" key="5">
    <source>
        <dbReference type="EMBL" id="KAG7566997.1"/>
    </source>
</evidence>
<dbReference type="AlphaFoldDB" id="A0A8K0NQ78"/>
<comment type="similarity">
    <text evidence="1">Belongs to the NmrA-type oxidoreductase family. Isoflavone reductase subfamily.</text>
</comment>
<proteinExistence type="inferred from homology"/>